<evidence type="ECO:0000259" key="8">
    <source>
        <dbReference type="SMART" id="SM00905"/>
    </source>
</evidence>
<name>A0AA38XBB9_9EURO</name>
<evidence type="ECO:0000256" key="5">
    <source>
        <dbReference type="ARBA" id="ARBA00022909"/>
    </source>
</evidence>
<evidence type="ECO:0000256" key="1">
    <source>
        <dbReference type="ARBA" id="ARBA00001353"/>
    </source>
</evidence>
<dbReference type="SMART" id="SM00905">
    <property type="entry name" value="FolB"/>
    <property type="match status" value="1"/>
</dbReference>
<dbReference type="EC" id="4.1.2.25" evidence="4"/>
<dbReference type="InterPro" id="IPR043133">
    <property type="entry name" value="GTP-CH-I_C/QueF"/>
</dbReference>
<dbReference type="GO" id="GO:0004150">
    <property type="term" value="F:dihydroneopterin aldolase activity"/>
    <property type="evidence" value="ECO:0007669"/>
    <property type="project" value="UniProtKB-EC"/>
</dbReference>
<feature type="domain" description="Dihydroneopterin aldolase/epimerase" evidence="8">
    <location>
        <begin position="132"/>
        <end position="243"/>
    </location>
</feature>
<reference evidence="9" key="1">
    <citation type="submission" date="2022-10" db="EMBL/GenBank/DDBJ databases">
        <title>Culturing micro-colonial fungi from biological soil crusts in the Mojave desert and describing Neophaeococcomyces mojavensis, and introducing the new genera and species Taxawa tesnikishii.</title>
        <authorList>
            <person name="Kurbessoian T."/>
            <person name="Stajich J.E."/>
        </authorList>
    </citation>
    <scope>NUCLEOTIDE SEQUENCE</scope>
    <source>
        <strain evidence="9">TK_41</strain>
    </source>
</reference>
<proteinExistence type="inferred from homology"/>
<dbReference type="PANTHER" id="PTHR42844">
    <property type="entry name" value="DIHYDRONEOPTERIN ALDOLASE 1-RELATED"/>
    <property type="match status" value="1"/>
</dbReference>
<comment type="caution">
    <text evidence="9">The sequence shown here is derived from an EMBL/GenBank/DDBJ whole genome shotgun (WGS) entry which is preliminary data.</text>
</comment>
<keyword evidence="10" id="KW-1185">Reference proteome</keyword>
<evidence type="ECO:0000313" key="10">
    <source>
        <dbReference type="Proteomes" id="UP001172673"/>
    </source>
</evidence>
<evidence type="ECO:0000256" key="6">
    <source>
        <dbReference type="ARBA" id="ARBA00023239"/>
    </source>
</evidence>
<evidence type="ECO:0000256" key="4">
    <source>
        <dbReference type="ARBA" id="ARBA00013043"/>
    </source>
</evidence>
<evidence type="ECO:0000313" key="9">
    <source>
        <dbReference type="EMBL" id="KAJ9610221.1"/>
    </source>
</evidence>
<gene>
    <name evidence="9" type="ORF">H2200_004998</name>
</gene>
<dbReference type="Pfam" id="PF02152">
    <property type="entry name" value="FolB"/>
    <property type="match status" value="1"/>
</dbReference>
<comment type="catalytic activity">
    <reaction evidence="1">
        <text>7,8-dihydroneopterin = 6-hydroxymethyl-7,8-dihydropterin + glycolaldehyde</text>
        <dbReference type="Rhea" id="RHEA:10540"/>
        <dbReference type="ChEBI" id="CHEBI:17001"/>
        <dbReference type="ChEBI" id="CHEBI:17071"/>
        <dbReference type="ChEBI" id="CHEBI:44841"/>
        <dbReference type="EC" id="4.1.2.25"/>
    </reaction>
</comment>
<sequence>MDKVILKNMPFDIPVGLDAWRRFHKPQPVLITIEAQPTSTLEPAAAKDDVNLSMDYGKLYKKVSSSLKAADPDAFPTVRALISHLVDLVSGCGVLDIDLLFPKALPQSTGGVLYRFQVDKSEIEVDTSSLALTVKQIACNCIVGVNPHERIYKQTVYVDISIPMVDPAVGVGAIEEHYTAALHDMVQTIWERVEGSTYHTIEALATAAAQVVTVNYGHTVAKVRIEKPSAIASIEAAGVEITRSKTFFENKDFWKVKLP</sequence>
<evidence type="ECO:0000256" key="3">
    <source>
        <dbReference type="ARBA" id="ARBA00005708"/>
    </source>
</evidence>
<dbReference type="Gene3D" id="3.30.1130.10">
    <property type="match status" value="2"/>
</dbReference>
<accession>A0AA38XBB9</accession>
<evidence type="ECO:0000256" key="7">
    <source>
        <dbReference type="ARBA" id="ARBA00032903"/>
    </source>
</evidence>
<keyword evidence="6" id="KW-0456">Lyase</keyword>
<comment type="similarity">
    <text evidence="3">Belongs to the DHNA family.</text>
</comment>
<dbReference type="NCBIfam" id="TIGR00526">
    <property type="entry name" value="folB_dom"/>
    <property type="match status" value="1"/>
</dbReference>
<dbReference type="SUPFAM" id="SSF55620">
    <property type="entry name" value="Tetrahydrobiopterin biosynthesis enzymes-like"/>
    <property type="match status" value="2"/>
</dbReference>
<comment type="pathway">
    <text evidence="2">Cofactor biosynthesis; tetrahydrofolate biosynthesis; 2-amino-4-hydroxy-6-hydroxymethyl-7,8-dihydropteridine diphosphate from 7,8-dihydroneopterin triphosphate: step 3/4.</text>
</comment>
<dbReference type="Proteomes" id="UP001172673">
    <property type="component" value="Unassembled WGS sequence"/>
</dbReference>
<keyword evidence="5" id="KW-0289">Folate biosynthesis</keyword>
<dbReference type="GO" id="GO:0046656">
    <property type="term" value="P:folic acid biosynthetic process"/>
    <property type="evidence" value="ECO:0007669"/>
    <property type="project" value="UniProtKB-KW"/>
</dbReference>
<evidence type="ECO:0000256" key="2">
    <source>
        <dbReference type="ARBA" id="ARBA00005013"/>
    </source>
</evidence>
<organism evidence="9 10">
    <name type="scientific">Cladophialophora chaetospira</name>
    <dbReference type="NCBI Taxonomy" id="386627"/>
    <lineage>
        <taxon>Eukaryota</taxon>
        <taxon>Fungi</taxon>
        <taxon>Dikarya</taxon>
        <taxon>Ascomycota</taxon>
        <taxon>Pezizomycotina</taxon>
        <taxon>Eurotiomycetes</taxon>
        <taxon>Chaetothyriomycetidae</taxon>
        <taxon>Chaetothyriales</taxon>
        <taxon>Herpotrichiellaceae</taxon>
        <taxon>Cladophialophora</taxon>
    </lineage>
</organism>
<protein>
    <recommendedName>
        <fullName evidence="4">dihydroneopterin aldolase</fullName>
        <ecNumber evidence="4">4.1.2.25</ecNumber>
    </recommendedName>
    <alternativeName>
        <fullName evidence="7">7,8-dihydroneopterin aldolase</fullName>
    </alternativeName>
</protein>
<dbReference type="AlphaFoldDB" id="A0AA38XBB9"/>
<dbReference type="InterPro" id="IPR006157">
    <property type="entry name" value="FolB_dom"/>
</dbReference>
<dbReference type="EMBL" id="JAPDRK010000007">
    <property type="protein sequence ID" value="KAJ9610221.1"/>
    <property type="molecule type" value="Genomic_DNA"/>
</dbReference>
<dbReference type="InterPro" id="IPR006156">
    <property type="entry name" value="Dihydroneopterin_aldolase"/>
</dbReference>
<dbReference type="GO" id="GO:0005737">
    <property type="term" value="C:cytoplasm"/>
    <property type="evidence" value="ECO:0007669"/>
    <property type="project" value="TreeGrafter"/>
</dbReference>
<dbReference type="PANTHER" id="PTHR42844:SF1">
    <property type="entry name" value="DIHYDRONEOPTERIN ALDOLASE 1-RELATED"/>
    <property type="match status" value="1"/>
</dbReference>